<keyword evidence="4" id="KW-0547">Nucleotide-binding</keyword>
<dbReference type="Pfam" id="PF13614">
    <property type="entry name" value="AAA_31"/>
    <property type="match status" value="1"/>
</dbReference>
<accession>A0ABU2C7K9</accession>
<dbReference type="InterPro" id="IPR027417">
    <property type="entry name" value="P-loop_NTPase"/>
</dbReference>
<evidence type="ECO:0000256" key="6">
    <source>
        <dbReference type="ARBA" id="ARBA00022840"/>
    </source>
</evidence>
<comment type="catalytic activity">
    <reaction evidence="8">
        <text>L-tyrosyl-[protein] + ATP = O-phospho-L-tyrosyl-[protein] + ADP + H(+)</text>
        <dbReference type="Rhea" id="RHEA:10596"/>
        <dbReference type="Rhea" id="RHEA-COMP:10136"/>
        <dbReference type="Rhea" id="RHEA-COMP:20101"/>
        <dbReference type="ChEBI" id="CHEBI:15378"/>
        <dbReference type="ChEBI" id="CHEBI:30616"/>
        <dbReference type="ChEBI" id="CHEBI:46858"/>
        <dbReference type="ChEBI" id="CHEBI:61978"/>
        <dbReference type="ChEBI" id="CHEBI:456216"/>
        <dbReference type="EC" id="2.7.10.2"/>
    </reaction>
</comment>
<keyword evidence="5" id="KW-0418">Kinase</keyword>
<keyword evidence="3" id="KW-0808">Transferase</keyword>
<evidence type="ECO:0000256" key="5">
    <source>
        <dbReference type="ARBA" id="ARBA00022777"/>
    </source>
</evidence>
<protein>
    <recommendedName>
        <fullName evidence="2">non-specific protein-tyrosine kinase</fullName>
        <ecNumber evidence="2">2.7.10.2</ecNumber>
    </recommendedName>
</protein>
<dbReference type="Proteomes" id="UP001180487">
    <property type="component" value="Unassembled WGS sequence"/>
</dbReference>
<evidence type="ECO:0000256" key="4">
    <source>
        <dbReference type="ARBA" id="ARBA00022741"/>
    </source>
</evidence>
<keyword evidence="7" id="KW-0829">Tyrosine-protein kinase</keyword>
<gene>
    <name evidence="10" type="ORF">J2X19_001960</name>
</gene>
<dbReference type="InterPro" id="IPR005702">
    <property type="entry name" value="Wzc-like_C"/>
</dbReference>
<dbReference type="InterPro" id="IPR050445">
    <property type="entry name" value="Bact_polysacc_biosynth/exp"/>
</dbReference>
<sequence>MSSLIEQATKRLEQLRRAGVDLENNAQPTSIIKLDDGLSNTEDASVKPITSPDFPKKTTSVSRKVDLDLDAIAAAGIVSPNAPRSQIADQYRVIKRPLITNAMGRGASTIENGNLIMVTSALAGEGKSFSAINLAMSIATELDNTVMLVDADVARPSVLRMLGLPASPGLLDLLVGDVEDLSSVLLKTNIDKLTLLPSGTPHLRATELLASDAMSQLIKNIANRYSDRIIIFDSPPLLLTTESRVLATHMGQIVMVVHAEKTLQADVQHALSSIEACPVKLMVLNQARSGSQGGYGGYGGYGYGYGQQST</sequence>
<dbReference type="RefSeq" id="WP_310372931.1">
    <property type="nucleotide sequence ID" value="NZ_JAVDXT010000002.1"/>
</dbReference>
<name>A0ABU2C7K9_9BURK</name>
<dbReference type="NCBIfam" id="TIGR03018">
    <property type="entry name" value="pepcterm_TyrKin"/>
    <property type="match status" value="1"/>
</dbReference>
<organism evidence="10 11">
    <name type="scientific">Rhodoferax ferrireducens</name>
    <dbReference type="NCBI Taxonomy" id="192843"/>
    <lineage>
        <taxon>Bacteria</taxon>
        <taxon>Pseudomonadati</taxon>
        <taxon>Pseudomonadota</taxon>
        <taxon>Betaproteobacteria</taxon>
        <taxon>Burkholderiales</taxon>
        <taxon>Comamonadaceae</taxon>
        <taxon>Rhodoferax</taxon>
    </lineage>
</organism>
<reference evidence="10 11" key="1">
    <citation type="submission" date="2023-07" db="EMBL/GenBank/DDBJ databases">
        <title>Sorghum-associated microbial communities from plants grown in Nebraska, USA.</title>
        <authorList>
            <person name="Schachtman D."/>
        </authorList>
    </citation>
    <scope>NUCLEOTIDE SEQUENCE [LARGE SCALE GENOMIC DNA]</scope>
    <source>
        <strain evidence="10 11">BE313</strain>
    </source>
</reference>
<dbReference type="Gene3D" id="3.40.50.300">
    <property type="entry name" value="P-loop containing nucleotide triphosphate hydrolases"/>
    <property type="match status" value="1"/>
</dbReference>
<dbReference type="EMBL" id="JAVDXT010000002">
    <property type="protein sequence ID" value="MDR7377281.1"/>
    <property type="molecule type" value="Genomic_DNA"/>
</dbReference>
<evidence type="ECO:0000256" key="7">
    <source>
        <dbReference type="ARBA" id="ARBA00023137"/>
    </source>
</evidence>
<dbReference type="PANTHER" id="PTHR32309">
    <property type="entry name" value="TYROSINE-PROTEIN KINASE"/>
    <property type="match status" value="1"/>
</dbReference>
<evidence type="ECO:0000259" key="9">
    <source>
        <dbReference type="Pfam" id="PF13614"/>
    </source>
</evidence>
<proteinExistence type="inferred from homology"/>
<keyword evidence="6" id="KW-0067">ATP-binding</keyword>
<evidence type="ECO:0000256" key="3">
    <source>
        <dbReference type="ARBA" id="ARBA00022679"/>
    </source>
</evidence>
<evidence type="ECO:0000256" key="1">
    <source>
        <dbReference type="ARBA" id="ARBA00007316"/>
    </source>
</evidence>
<feature type="domain" description="AAA" evidence="9">
    <location>
        <begin position="116"/>
        <end position="258"/>
    </location>
</feature>
<keyword evidence="11" id="KW-1185">Reference proteome</keyword>
<comment type="similarity">
    <text evidence="1">Belongs to the CpsD/CapB family.</text>
</comment>
<dbReference type="PANTHER" id="PTHR32309:SF13">
    <property type="entry name" value="FERRIC ENTEROBACTIN TRANSPORT PROTEIN FEPE"/>
    <property type="match status" value="1"/>
</dbReference>
<comment type="caution">
    <text evidence="10">The sequence shown here is derived from an EMBL/GenBank/DDBJ whole genome shotgun (WGS) entry which is preliminary data.</text>
</comment>
<evidence type="ECO:0000256" key="2">
    <source>
        <dbReference type="ARBA" id="ARBA00011903"/>
    </source>
</evidence>
<evidence type="ECO:0000313" key="10">
    <source>
        <dbReference type="EMBL" id="MDR7377281.1"/>
    </source>
</evidence>
<evidence type="ECO:0000256" key="8">
    <source>
        <dbReference type="ARBA" id="ARBA00051245"/>
    </source>
</evidence>
<dbReference type="EC" id="2.7.10.2" evidence="2"/>
<evidence type="ECO:0000313" key="11">
    <source>
        <dbReference type="Proteomes" id="UP001180487"/>
    </source>
</evidence>
<dbReference type="InterPro" id="IPR025669">
    <property type="entry name" value="AAA_dom"/>
</dbReference>
<dbReference type="SUPFAM" id="SSF52540">
    <property type="entry name" value="P-loop containing nucleoside triphosphate hydrolases"/>
    <property type="match status" value="1"/>
</dbReference>
<dbReference type="CDD" id="cd05387">
    <property type="entry name" value="BY-kinase"/>
    <property type="match status" value="1"/>
</dbReference>